<evidence type="ECO:0000313" key="2">
    <source>
        <dbReference type="EMBL" id="KAG0653656.1"/>
    </source>
</evidence>
<feature type="compositionally biased region" description="Acidic residues" evidence="1">
    <location>
        <begin position="558"/>
        <end position="577"/>
    </location>
</feature>
<name>A0A9P7B1S0_RHOMI</name>
<comment type="caution">
    <text evidence="2">The sequence shown here is derived from an EMBL/GenBank/DDBJ whole genome shotgun (WGS) entry which is preliminary data.</text>
</comment>
<feature type="region of interest" description="Disordered" evidence="1">
    <location>
        <begin position="310"/>
        <end position="371"/>
    </location>
</feature>
<gene>
    <name evidence="2" type="ORF">C6P46_002366</name>
</gene>
<feature type="compositionally biased region" description="Basic residues" evidence="1">
    <location>
        <begin position="357"/>
        <end position="367"/>
    </location>
</feature>
<evidence type="ECO:0000256" key="1">
    <source>
        <dbReference type="SAM" id="MobiDB-lite"/>
    </source>
</evidence>
<sequence length="1162" mass="125848">MSTPRGSGAATPKTPATYDDDLVPELDLLALQQHANSNHFTHAAPLYARQLGDFPPEIIALIVHHLYYDYVPLPHPFPNPDPYISLEPPSSTYPAPHLAPSLDAQAKELLAGLCLVDKTWSAEATRALWRRVSFGMPRAFESVLRTIEEYSGGQRVARPLKNASLKRTGSIEGASPTALGRRASQRGTSSLGLTMTTATAAAAEDLPDTPAQHVPKTWADHPTPRLPTAEKTTTAEPQDYFGAAGASTQQQVLPTLDPAESPLLFTRAISFARFRTAGMKRTLRQGSNERFVTPQRLLTLLQGTRYPRKKLAKPVTAAAKKAAGGGGGGETSSEESEDSLDSSVSEDDEDDGEDAHMRRRGRSTAGKRQKDAGQLCQVGFTEYMDSAITREVLEEMLFRGGYLAEYEEPDEPAFPPSAHFDPLLHHSSSSESDLSSSVTTLASPFHHATMGGLQPPVSPLEPFHYRDLGSSHSRSPSSDRGHLLPEEGGNNNRRRSASITTSIAEEDETMVDTDEEVFGSGTQTPVGRRPAVWMQRRPSGSAYMPSHNGEDFSNEDRSGDDDGGEEEEQDLDHDNDEEDRRGRERYGRGRVPFPQHGDSPPTFRGRGRFQHLGLSSPSNGGAPPPLMRSSSLPAHSLPPTSGANQPPPRSAHRRPLRQVSLSRASERSSSVPASVAGRWPTEPAPKRTVQVLEGSLAMQPLRGLDLCGCVSRVFVAALEDLARTYKLGPPALMPPPSPTAGLMESLAEDNEDSEAAAENGEGMRTPSVRSMRLGFGYEERTLNRTFFPHLRRLGLASALLPSHLLSAFVLSFPYLTHLDLGSTLTTPSLLKGLALAGQRGIGGRPMRLKALSIARCRLVTAASILGLMCGDCPPLTTLAGLTDDDDESWGSGEVVSELVDLSLFGDRTYPSPLESPELRLIVSASPAFRSGRLRTLDLSSTPMTDQILSELVPAQPHLLELGLAHCRSITMQAVASFLCDKAPSVEVLDLSYSCPSTVGQGISSRRRVTLGQPTISIMELHAILLSQCASVESSSPNPEEAQLFLAFRATNLRVVELDEKSLELVQGGAGDWKPIWGKGRRGWYVDTATTSRVTPSDSPLSRPRQLVHLGRDDPQRLGLLHLSKQPGAGIFEVGWLARKFEVMKGEGMMGSREGLFAFHAFG</sequence>
<feature type="compositionally biased region" description="Basic and acidic residues" evidence="1">
    <location>
        <begin position="548"/>
        <end position="557"/>
    </location>
</feature>
<dbReference type="Gene3D" id="3.80.10.10">
    <property type="entry name" value="Ribonuclease Inhibitor"/>
    <property type="match status" value="1"/>
</dbReference>
<accession>A0A9P7B1S0</accession>
<dbReference type="AlphaFoldDB" id="A0A9P7B1S0"/>
<proteinExistence type="predicted"/>
<feature type="compositionally biased region" description="Low complexity" evidence="1">
    <location>
        <begin position="313"/>
        <end position="322"/>
    </location>
</feature>
<feature type="region of interest" description="Disordered" evidence="1">
    <location>
        <begin position="409"/>
        <end position="682"/>
    </location>
</feature>
<dbReference type="InterPro" id="IPR032675">
    <property type="entry name" value="LRR_dom_sf"/>
</dbReference>
<evidence type="ECO:0008006" key="4">
    <source>
        <dbReference type="Google" id="ProtNLM"/>
    </source>
</evidence>
<feature type="compositionally biased region" description="Polar residues" evidence="1">
    <location>
        <begin position="628"/>
        <end position="644"/>
    </location>
</feature>
<keyword evidence="3" id="KW-1185">Reference proteome</keyword>
<feature type="region of interest" description="Disordered" evidence="1">
    <location>
        <begin position="204"/>
        <end position="232"/>
    </location>
</feature>
<feature type="compositionally biased region" description="Low complexity" evidence="1">
    <location>
        <begin position="425"/>
        <end position="437"/>
    </location>
</feature>
<dbReference type="PANTHER" id="PTHR13318">
    <property type="entry name" value="PARTNER OF PAIRED, ISOFORM B-RELATED"/>
    <property type="match status" value="1"/>
</dbReference>
<organism evidence="2 3">
    <name type="scientific">Rhodotorula mucilaginosa</name>
    <name type="common">Yeast</name>
    <name type="synonym">Rhodotorula rubra</name>
    <dbReference type="NCBI Taxonomy" id="5537"/>
    <lineage>
        <taxon>Eukaryota</taxon>
        <taxon>Fungi</taxon>
        <taxon>Dikarya</taxon>
        <taxon>Basidiomycota</taxon>
        <taxon>Pucciniomycotina</taxon>
        <taxon>Microbotryomycetes</taxon>
        <taxon>Sporidiobolales</taxon>
        <taxon>Sporidiobolaceae</taxon>
        <taxon>Rhodotorula</taxon>
    </lineage>
</organism>
<evidence type="ECO:0000313" key="3">
    <source>
        <dbReference type="Proteomes" id="UP000777482"/>
    </source>
</evidence>
<dbReference type="OrthoDB" id="9994419at2759"/>
<dbReference type="PANTHER" id="PTHR13318:SF190">
    <property type="entry name" value="PARTNER OF PAIRED, ISOFORM B"/>
    <property type="match status" value="1"/>
</dbReference>
<feature type="region of interest" description="Disordered" evidence="1">
    <location>
        <begin position="737"/>
        <end position="763"/>
    </location>
</feature>
<dbReference type="EMBL" id="PUHQ01000184">
    <property type="protein sequence ID" value="KAG0653656.1"/>
    <property type="molecule type" value="Genomic_DNA"/>
</dbReference>
<feature type="compositionally biased region" description="Basic and acidic residues" evidence="1">
    <location>
        <begin position="578"/>
        <end position="587"/>
    </location>
</feature>
<feature type="compositionally biased region" description="Acidic residues" evidence="1">
    <location>
        <begin position="332"/>
        <end position="353"/>
    </location>
</feature>
<dbReference type="Proteomes" id="UP000777482">
    <property type="component" value="Unassembled WGS sequence"/>
</dbReference>
<feature type="compositionally biased region" description="Low complexity" evidence="1">
    <location>
        <begin position="659"/>
        <end position="676"/>
    </location>
</feature>
<dbReference type="GO" id="GO:0019005">
    <property type="term" value="C:SCF ubiquitin ligase complex"/>
    <property type="evidence" value="ECO:0007669"/>
    <property type="project" value="TreeGrafter"/>
</dbReference>
<dbReference type="GO" id="GO:0031146">
    <property type="term" value="P:SCF-dependent proteasomal ubiquitin-dependent protein catabolic process"/>
    <property type="evidence" value="ECO:0007669"/>
    <property type="project" value="TreeGrafter"/>
</dbReference>
<protein>
    <recommendedName>
        <fullName evidence="4">F-box domain-containing protein</fullName>
    </recommendedName>
</protein>
<feature type="compositionally biased region" description="Acidic residues" evidence="1">
    <location>
        <begin position="746"/>
        <end position="755"/>
    </location>
</feature>
<feature type="region of interest" description="Disordered" evidence="1">
    <location>
        <begin position="167"/>
        <end position="189"/>
    </location>
</feature>
<dbReference type="SUPFAM" id="SSF52047">
    <property type="entry name" value="RNI-like"/>
    <property type="match status" value="1"/>
</dbReference>
<feature type="compositionally biased region" description="Acidic residues" evidence="1">
    <location>
        <begin position="504"/>
        <end position="517"/>
    </location>
</feature>
<reference evidence="2 3" key="1">
    <citation type="submission" date="2020-11" db="EMBL/GenBank/DDBJ databases">
        <title>Kefir isolates.</title>
        <authorList>
            <person name="Marcisauskas S."/>
            <person name="Kim Y."/>
            <person name="Blasche S."/>
        </authorList>
    </citation>
    <scope>NUCLEOTIDE SEQUENCE [LARGE SCALE GENOMIC DNA]</scope>
    <source>
        <strain evidence="2 3">KR</strain>
    </source>
</reference>